<evidence type="ECO:0000256" key="1">
    <source>
        <dbReference type="SAM" id="MobiDB-lite"/>
    </source>
</evidence>
<protein>
    <submittedName>
        <fullName evidence="2">AAA family ATPase</fullName>
    </submittedName>
</protein>
<dbReference type="InterPro" id="IPR027417">
    <property type="entry name" value="P-loop_NTPase"/>
</dbReference>
<reference evidence="2 3" key="1">
    <citation type="submission" date="2020-10" db="EMBL/GenBank/DDBJ databases">
        <title>Connecting structure to function with the recovery of over 1000 high-quality activated sludge metagenome-assembled genomes encoding full-length rRNA genes using long-read sequencing.</title>
        <authorList>
            <person name="Singleton C.M."/>
            <person name="Petriglieri F."/>
            <person name="Kristensen J.M."/>
            <person name="Kirkegaard R.H."/>
            <person name="Michaelsen T.Y."/>
            <person name="Andersen M.H."/>
            <person name="Karst S.M."/>
            <person name="Dueholm M.S."/>
            <person name="Nielsen P.H."/>
            <person name="Albertsen M."/>
        </authorList>
    </citation>
    <scope>NUCLEOTIDE SEQUENCE [LARGE SCALE GENOMIC DNA]</scope>
    <source>
        <strain evidence="2">EsbW_18-Q3-R4-48_BATAC.463</strain>
    </source>
</reference>
<feature type="region of interest" description="Disordered" evidence="1">
    <location>
        <begin position="345"/>
        <end position="370"/>
    </location>
</feature>
<dbReference type="EMBL" id="JADJMS010000003">
    <property type="protein sequence ID" value="MBK7413873.1"/>
    <property type="molecule type" value="Genomic_DNA"/>
</dbReference>
<name>A0A935JU87_9RHOO</name>
<dbReference type="InterPro" id="IPR038724">
    <property type="entry name" value="RepA"/>
</dbReference>
<evidence type="ECO:0000313" key="2">
    <source>
        <dbReference type="EMBL" id="MBK7413873.1"/>
    </source>
</evidence>
<dbReference type="AlphaFoldDB" id="A0A935JU87"/>
<evidence type="ECO:0000313" key="3">
    <source>
        <dbReference type="Proteomes" id="UP000739411"/>
    </source>
</evidence>
<organism evidence="2 3">
    <name type="scientific">Candidatus Dechloromonas phosphorivorans</name>
    <dbReference type="NCBI Taxonomy" id="2899244"/>
    <lineage>
        <taxon>Bacteria</taxon>
        <taxon>Pseudomonadati</taxon>
        <taxon>Pseudomonadota</taxon>
        <taxon>Betaproteobacteria</taxon>
        <taxon>Rhodocyclales</taxon>
        <taxon>Azonexaceae</taxon>
        <taxon>Dechloromonas</taxon>
    </lineage>
</organism>
<dbReference type="Pfam" id="PF13481">
    <property type="entry name" value="AAA_25"/>
    <property type="match status" value="1"/>
</dbReference>
<dbReference type="SUPFAM" id="SSF52540">
    <property type="entry name" value="P-loop containing nucleoside triphosphate hydrolases"/>
    <property type="match status" value="1"/>
</dbReference>
<comment type="caution">
    <text evidence="2">The sequence shown here is derived from an EMBL/GenBank/DDBJ whole genome shotgun (WGS) entry which is preliminary data.</text>
</comment>
<gene>
    <name evidence="2" type="ORF">IPJ38_00800</name>
</gene>
<dbReference type="Gene3D" id="3.40.50.300">
    <property type="entry name" value="P-loop containing nucleotide triphosphate hydrolases"/>
    <property type="match status" value="1"/>
</dbReference>
<sequence>MTNETLLPSTSVMADERIEKLVGQSSQDSIVAVVGSEDGAKLIDGIKEKSKQNSKTDPWHAAKRLDHHLAKNERPVLDFLFPGFRMGRVGGLVSAGGIGKSMLALELAVAVACPLKEANLLGIEIPKYGRVVYLSGEDDIEEFQTRLHNIHKVLDLSGKGDEIVEHLEKNLEIIDLEDSPRDFLDPQVFAKFSEWAKGCRLIIIDTLSMFHSADENSNTEMAKVVARFKLIAKRYGCCLLFLHHTSKSMAIDGRQDEQQSTRGASVLVDNSRFICYLSGMSKQEYGRLKGENNDSMPFQESERKKWVTFGASKQNGGGHFDPFWLTRAEGGVLVRKDPKFWGVKGSDYTQQPTKISGKEKKKQKVERDFV</sequence>
<dbReference type="CDD" id="cd01125">
    <property type="entry name" value="RepA_RSF1010_like"/>
    <property type="match status" value="1"/>
</dbReference>
<proteinExistence type="predicted"/>
<accession>A0A935JU87</accession>
<dbReference type="Proteomes" id="UP000739411">
    <property type="component" value="Unassembled WGS sequence"/>
</dbReference>